<name>A0AAE3GP62_9CYAN</name>
<sequence>MFYSGKQKRHTFKNQLIIMPSGQEIVDVVVGKPGKTSDITIWREDGIK</sequence>
<evidence type="ECO:0000313" key="5">
    <source>
        <dbReference type="Proteomes" id="UP001204953"/>
    </source>
</evidence>
<reference evidence="4" key="1">
    <citation type="submission" date="2022-06" db="EMBL/GenBank/DDBJ databases">
        <title>New cyanobacteria of genus Symplocastrum in benthos of Lake Baikal.</title>
        <authorList>
            <person name="Sorokovikova E."/>
            <person name="Tikhonova I."/>
            <person name="Krasnopeev A."/>
            <person name="Evseev P."/>
            <person name="Gladkikh A."/>
            <person name="Belykh O."/>
        </authorList>
    </citation>
    <scope>NUCLEOTIDE SEQUENCE</scope>
    <source>
        <strain evidence="4">BBK-W-15</strain>
    </source>
</reference>
<dbReference type="AlphaFoldDB" id="A0AAE3GP62"/>
<organism evidence="4 5">
    <name type="scientific">Limnofasciculus baicalensis BBK-W-15</name>
    <dbReference type="NCBI Taxonomy" id="2699891"/>
    <lineage>
        <taxon>Bacteria</taxon>
        <taxon>Bacillati</taxon>
        <taxon>Cyanobacteriota</taxon>
        <taxon>Cyanophyceae</taxon>
        <taxon>Coleofasciculales</taxon>
        <taxon>Coleofasciculaceae</taxon>
        <taxon>Limnofasciculus</taxon>
        <taxon>Limnofasciculus baicalensis</taxon>
    </lineage>
</organism>
<protein>
    <submittedName>
        <fullName evidence="4">Transposase family protein</fullName>
    </submittedName>
</protein>
<dbReference type="InterPro" id="IPR027806">
    <property type="entry name" value="HARBI1_dom"/>
</dbReference>
<gene>
    <name evidence="4" type="ORF">NJ959_06660</name>
</gene>
<evidence type="ECO:0000313" key="4">
    <source>
        <dbReference type="EMBL" id="MCP2728155.1"/>
    </source>
</evidence>
<feature type="domain" description="DDE Tnp4" evidence="3">
    <location>
        <begin position="2"/>
        <end position="47"/>
    </location>
</feature>
<evidence type="ECO:0000256" key="1">
    <source>
        <dbReference type="ARBA" id="ARBA00001968"/>
    </source>
</evidence>
<keyword evidence="2" id="KW-0479">Metal-binding</keyword>
<dbReference type="EMBL" id="JAMZMM010000042">
    <property type="protein sequence ID" value="MCP2728155.1"/>
    <property type="molecule type" value="Genomic_DNA"/>
</dbReference>
<proteinExistence type="predicted"/>
<accession>A0AAE3GP62</accession>
<comment type="cofactor">
    <cofactor evidence="1">
        <name>a divalent metal cation</name>
        <dbReference type="ChEBI" id="CHEBI:60240"/>
    </cofactor>
</comment>
<evidence type="ECO:0000259" key="3">
    <source>
        <dbReference type="Pfam" id="PF13359"/>
    </source>
</evidence>
<keyword evidence="5" id="KW-1185">Reference proteome</keyword>
<dbReference type="GO" id="GO:0046872">
    <property type="term" value="F:metal ion binding"/>
    <property type="evidence" value="ECO:0007669"/>
    <property type="project" value="UniProtKB-KW"/>
</dbReference>
<comment type="caution">
    <text evidence="4">The sequence shown here is derived from an EMBL/GenBank/DDBJ whole genome shotgun (WGS) entry which is preliminary data.</text>
</comment>
<dbReference type="Proteomes" id="UP001204953">
    <property type="component" value="Unassembled WGS sequence"/>
</dbReference>
<dbReference type="Pfam" id="PF13359">
    <property type="entry name" value="DDE_Tnp_4"/>
    <property type="match status" value="1"/>
</dbReference>
<evidence type="ECO:0000256" key="2">
    <source>
        <dbReference type="ARBA" id="ARBA00022723"/>
    </source>
</evidence>